<comment type="subcellular location">
    <subcellularLocation>
        <location evidence="2">Membrane</location>
        <topology evidence="2">Multi-pass membrane protein</topology>
    </subcellularLocation>
</comment>
<reference evidence="15 16" key="1">
    <citation type="submission" date="2024-11" db="EMBL/GenBank/DDBJ databases">
        <title>Adaptive evolution of stress response genes in parasites aligns with host niche diversity.</title>
        <authorList>
            <person name="Hahn C."/>
            <person name="Resl P."/>
        </authorList>
    </citation>
    <scope>NUCLEOTIDE SEQUENCE [LARGE SCALE GENOMIC DNA]</scope>
    <source>
        <strain evidence="15">EGGRZ-B1_66</strain>
        <tissue evidence="15">Body</tissue>
    </source>
</reference>
<comment type="cofactor">
    <cofactor evidence="1">
        <name>heme b</name>
        <dbReference type="ChEBI" id="CHEBI:60344"/>
    </cofactor>
</comment>
<evidence type="ECO:0000256" key="6">
    <source>
        <dbReference type="ARBA" id="ARBA00022723"/>
    </source>
</evidence>
<gene>
    <name evidence="15" type="primary">FRRS1</name>
    <name evidence="15" type="ORF">Ciccas_007838</name>
</gene>
<keyword evidence="16" id="KW-1185">Reference proteome</keyword>
<evidence type="ECO:0000256" key="1">
    <source>
        <dbReference type="ARBA" id="ARBA00001970"/>
    </source>
</evidence>
<evidence type="ECO:0000256" key="2">
    <source>
        <dbReference type="ARBA" id="ARBA00004141"/>
    </source>
</evidence>
<evidence type="ECO:0000256" key="5">
    <source>
        <dbReference type="ARBA" id="ARBA00022692"/>
    </source>
</evidence>
<keyword evidence="9" id="KW-0408">Iron</keyword>
<evidence type="ECO:0000259" key="13">
    <source>
        <dbReference type="PROSITE" id="PS50836"/>
    </source>
</evidence>
<protein>
    <recommendedName>
        <fullName evidence="11">ascorbate ferrireductase (transmembrane)</fullName>
        <ecNumber evidence="11">7.2.1.3</ecNumber>
    </recommendedName>
</protein>
<dbReference type="PANTHER" id="PTHR15422">
    <property type="entry name" value="OS05G0565100 PROTEIN"/>
    <property type="match status" value="1"/>
</dbReference>
<evidence type="ECO:0000256" key="8">
    <source>
        <dbReference type="ARBA" id="ARBA00022989"/>
    </source>
</evidence>
<feature type="domain" description="Cytochrome b561" evidence="14">
    <location>
        <begin position="149"/>
        <end position="354"/>
    </location>
</feature>
<keyword evidence="4" id="KW-0349">Heme</keyword>
<keyword evidence="5 12" id="KW-0812">Transmembrane</keyword>
<feature type="transmembrane region" description="Helical" evidence="12">
    <location>
        <begin position="404"/>
        <end position="427"/>
    </location>
</feature>
<evidence type="ECO:0000259" key="14">
    <source>
        <dbReference type="PROSITE" id="PS50939"/>
    </source>
</evidence>
<sequence>MLIEGTEYIEFELLGSVPREGGYVSLGFSEDQIKGNDGVIGCYYPAKYDDPVRFFVGYNARDPRTGEVTNKFIETLPEVTYVFLSSLKNFMITEGENLGGEYTMEGKLLCRFRRMVVPPEHVDKLKDLSTSQYYLIHTRGQKLTSSGFGEPLPGGEAFAPHPVVVSSLVYGSMTGAPGEGDSTAKAHGACMVLAWVFCSSVGIILARYYKDVWPNSGLFGQRVWFQLHRILQISCVFLTILGLILILIRLNGQYSQTSTWPNLMHPILGIIVIALTILNPLLALCRCHPAHERRPWFNWIHFIVGTLAYILAVPTMMIGLRLPAAGVLLASKDYPSAILLFFMIFHVICEMSLEIHGCIYHKRNTNQRREYEEAMDQYTAAIRVQSGPMHKPDEPNPSGRMFKYFVIGLHATVSAIVAVLLVIIIAVN</sequence>
<dbReference type="PANTHER" id="PTHR15422:SF24">
    <property type="entry name" value="DOMON RELATED DOMAIN-CONTAINING PROTEIN"/>
    <property type="match status" value="1"/>
</dbReference>
<dbReference type="EC" id="7.2.1.3" evidence="11"/>
<evidence type="ECO:0000256" key="4">
    <source>
        <dbReference type="ARBA" id="ARBA00022617"/>
    </source>
</evidence>
<feature type="transmembrane region" description="Helical" evidence="12">
    <location>
        <begin position="230"/>
        <end position="251"/>
    </location>
</feature>
<dbReference type="GO" id="GO:0016020">
    <property type="term" value="C:membrane"/>
    <property type="evidence" value="ECO:0007669"/>
    <property type="project" value="UniProtKB-SubCell"/>
</dbReference>
<comment type="caution">
    <text evidence="15">The sequence shown here is derived from an EMBL/GenBank/DDBJ whole genome shotgun (WGS) entry which is preliminary data.</text>
</comment>
<accession>A0ABD2Q1P9</accession>
<feature type="transmembrane region" description="Helical" evidence="12">
    <location>
        <begin position="192"/>
        <end position="209"/>
    </location>
</feature>
<feature type="domain" description="DOMON" evidence="13">
    <location>
        <begin position="1"/>
        <end position="140"/>
    </location>
</feature>
<dbReference type="PROSITE" id="PS50939">
    <property type="entry name" value="CYTOCHROME_B561"/>
    <property type="match status" value="1"/>
</dbReference>
<evidence type="ECO:0000256" key="7">
    <source>
        <dbReference type="ARBA" id="ARBA00022982"/>
    </source>
</evidence>
<organism evidence="15 16">
    <name type="scientific">Cichlidogyrus casuarinus</name>
    <dbReference type="NCBI Taxonomy" id="1844966"/>
    <lineage>
        <taxon>Eukaryota</taxon>
        <taxon>Metazoa</taxon>
        <taxon>Spiralia</taxon>
        <taxon>Lophotrochozoa</taxon>
        <taxon>Platyhelminthes</taxon>
        <taxon>Monogenea</taxon>
        <taxon>Monopisthocotylea</taxon>
        <taxon>Dactylogyridea</taxon>
        <taxon>Ancyrocephalidae</taxon>
        <taxon>Cichlidogyrus</taxon>
    </lineage>
</organism>
<feature type="transmembrane region" description="Helical" evidence="12">
    <location>
        <begin position="263"/>
        <end position="284"/>
    </location>
</feature>
<evidence type="ECO:0000256" key="10">
    <source>
        <dbReference type="ARBA" id="ARBA00023136"/>
    </source>
</evidence>
<keyword evidence="3" id="KW-0813">Transport</keyword>
<dbReference type="Gene3D" id="1.20.120.1770">
    <property type="match status" value="1"/>
</dbReference>
<evidence type="ECO:0000256" key="3">
    <source>
        <dbReference type="ARBA" id="ARBA00022448"/>
    </source>
</evidence>
<feature type="transmembrane region" description="Helical" evidence="12">
    <location>
        <begin position="338"/>
        <end position="360"/>
    </location>
</feature>
<keyword evidence="7" id="KW-0249">Electron transport</keyword>
<dbReference type="GO" id="GO:0046872">
    <property type="term" value="F:metal ion binding"/>
    <property type="evidence" value="ECO:0007669"/>
    <property type="project" value="UniProtKB-KW"/>
</dbReference>
<dbReference type="InterPro" id="IPR005018">
    <property type="entry name" value="DOMON_domain"/>
</dbReference>
<keyword evidence="6" id="KW-0479">Metal-binding</keyword>
<keyword evidence="8 12" id="KW-1133">Transmembrane helix</keyword>
<name>A0ABD2Q1P9_9PLAT</name>
<keyword evidence="10 12" id="KW-0472">Membrane</keyword>
<evidence type="ECO:0000256" key="9">
    <source>
        <dbReference type="ARBA" id="ARBA00023004"/>
    </source>
</evidence>
<evidence type="ECO:0000313" key="16">
    <source>
        <dbReference type="Proteomes" id="UP001626550"/>
    </source>
</evidence>
<dbReference type="GO" id="GO:0140571">
    <property type="term" value="F:transmembrane ascorbate ferrireductase activity"/>
    <property type="evidence" value="ECO:0007669"/>
    <property type="project" value="UniProtKB-EC"/>
</dbReference>
<dbReference type="Pfam" id="PF03188">
    <property type="entry name" value="Cytochrom_B561"/>
    <property type="match status" value="1"/>
</dbReference>
<dbReference type="SMART" id="SM00665">
    <property type="entry name" value="B561"/>
    <property type="match status" value="1"/>
</dbReference>
<dbReference type="EMBL" id="JBJKFK010001269">
    <property type="protein sequence ID" value="KAL3313560.1"/>
    <property type="molecule type" value="Genomic_DNA"/>
</dbReference>
<feature type="transmembrane region" description="Helical" evidence="12">
    <location>
        <begin position="296"/>
        <end position="318"/>
    </location>
</feature>
<evidence type="ECO:0000256" key="11">
    <source>
        <dbReference type="ARBA" id="ARBA00024225"/>
    </source>
</evidence>
<dbReference type="AlphaFoldDB" id="A0ABD2Q1P9"/>
<proteinExistence type="predicted"/>
<evidence type="ECO:0000256" key="12">
    <source>
        <dbReference type="SAM" id="Phobius"/>
    </source>
</evidence>
<dbReference type="InterPro" id="IPR006593">
    <property type="entry name" value="Cyt_b561/ferric_Rdtase_TM"/>
</dbReference>
<evidence type="ECO:0000313" key="15">
    <source>
        <dbReference type="EMBL" id="KAL3313560.1"/>
    </source>
</evidence>
<dbReference type="CDD" id="cd08760">
    <property type="entry name" value="Cyt_b561_FRRS1_like"/>
    <property type="match status" value="1"/>
</dbReference>
<dbReference type="PROSITE" id="PS50836">
    <property type="entry name" value="DOMON"/>
    <property type="match status" value="1"/>
</dbReference>
<dbReference type="Proteomes" id="UP001626550">
    <property type="component" value="Unassembled WGS sequence"/>
</dbReference>
<dbReference type="InterPro" id="IPR045150">
    <property type="entry name" value="CYB561D1/2"/>
</dbReference>